<accession>A0A7G1PDY8</accession>
<gene>
    <name evidence="2" type="ORF">GCM10017557_67190</name>
</gene>
<dbReference type="AlphaFoldDB" id="A0A7G1PDY8"/>
<dbReference type="KEGG" id="sgm:GCM10017557_67190"/>
<dbReference type="EMBL" id="AP023440">
    <property type="protein sequence ID" value="BCL31860.1"/>
    <property type="molecule type" value="Genomic_DNA"/>
</dbReference>
<sequence>MGPGHGHGPRETRGSGVRAPISTTPGELLTLCNDRPDTPVPGPQVEAPISHPTILRDGGSPGQAATIVPYGRWSRWICAPRLTAAVLR</sequence>
<reference evidence="2 3" key="1">
    <citation type="journal article" date="2014" name="Int. J. Syst. Evol. Microbiol.">
        <title>Complete genome sequence of Corynebacterium casei LMG S-19264T (=DSM 44701T), isolated from a smear-ripened cheese.</title>
        <authorList>
            <consortium name="US DOE Joint Genome Institute (JGI-PGF)"/>
            <person name="Walter F."/>
            <person name="Albersmeier A."/>
            <person name="Kalinowski J."/>
            <person name="Ruckert C."/>
        </authorList>
    </citation>
    <scope>NUCLEOTIDE SEQUENCE [LARGE SCALE GENOMIC DNA]</scope>
    <source>
        <strain evidence="2 3">JCM 4677</strain>
    </source>
</reference>
<feature type="region of interest" description="Disordered" evidence="1">
    <location>
        <begin position="1"/>
        <end position="61"/>
    </location>
</feature>
<evidence type="ECO:0000313" key="3">
    <source>
        <dbReference type="Proteomes" id="UP000516444"/>
    </source>
</evidence>
<name>A0A7G1PDY8_9ACTN</name>
<evidence type="ECO:0000256" key="1">
    <source>
        <dbReference type="SAM" id="MobiDB-lite"/>
    </source>
</evidence>
<keyword evidence="3" id="KW-1185">Reference proteome</keyword>
<protein>
    <submittedName>
        <fullName evidence="2">Uncharacterized protein</fullName>
    </submittedName>
</protein>
<organism evidence="2 3">
    <name type="scientific">Streptomyces aurantiacus</name>
    <dbReference type="NCBI Taxonomy" id="47760"/>
    <lineage>
        <taxon>Bacteria</taxon>
        <taxon>Bacillati</taxon>
        <taxon>Actinomycetota</taxon>
        <taxon>Actinomycetes</taxon>
        <taxon>Kitasatosporales</taxon>
        <taxon>Streptomycetaceae</taxon>
        <taxon>Streptomyces</taxon>
        <taxon>Streptomyces aurantiacus group</taxon>
    </lineage>
</organism>
<dbReference type="Proteomes" id="UP000516444">
    <property type="component" value="Chromosome"/>
</dbReference>
<proteinExistence type="predicted"/>
<evidence type="ECO:0000313" key="2">
    <source>
        <dbReference type="EMBL" id="BCL31860.1"/>
    </source>
</evidence>